<feature type="compositionally biased region" description="Basic and acidic residues" evidence="5">
    <location>
        <begin position="647"/>
        <end position="671"/>
    </location>
</feature>
<feature type="compositionally biased region" description="Polar residues" evidence="5">
    <location>
        <begin position="598"/>
        <end position="611"/>
    </location>
</feature>
<feature type="region of interest" description="Disordered" evidence="5">
    <location>
        <begin position="647"/>
        <end position="679"/>
    </location>
</feature>
<evidence type="ECO:0000259" key="6">
    <source>
        <dbReference type="PROSITE" id="PS50103"/>
    </source>
</evidence>
<feature type="zinc finger region" description="C3H1-type" evidence="4">
    <location>
        <begin position="1024"/>
        <end position="1051"/>
    </location>
</feature>
<dbReference type="SMART" id="SM00356">
    <property type="entry name" value="ZnF_C3H1"/>
    <property type="match status" value="1"/>
</dbReference>
<evidence type="ECO:0000313" key="8">
    <source>
        <dbReference type="Proteomes" id="UP000800035"/>
    </source>
</evidence>
<dbReference type="EMBL" id="ML976990">
    <property type="protein sequence ID" value="KAF1957050.1"/>
    <property type="molecule type" value="Genomic_DNA"/>
</dbReference>
<dbReference type="AlphaFoldDB" id="A0A6A5TY97"/>
<name>A0A6A5TY97_9PLEO</name>
<protein>
    <recommendedName>
        <fullName evidence="6">C3H1-type domain-containing protein</fullName>
    </recommendedName>
</protein>
<evidence type="ECO:0000256" key="4">
    <source>
        <dbReference type="PROSITE-ProRule" id="PRU00723"/>
    </source>
</evidence>
<dbReference type="PROSITE" id="PS50103">
    <property type="entry name" value="ZF_C3H1"/>
    <property type="match status" value="1"/>
</dbReference>
<feature type="compositionally biased region" description="Low complexity" evidence="5">
    <location>
        <begin position="551"/>
        <end position="560"/>
    </location>
</feature>
<gene>
    <name evidence="7" type="ORF">CC80DRAFT_412173</name>
</gene>
<dbReference type="PANTHER" id="PTHR48125">
    <property type="entry name" value="LP07818P1"/>
    <property type="match status" value="1"/>
</dbReference>
<evidence type="ECO:0000313" key="7">
    <source>
        <dbReference type="EMBL" id="KAF1957050.1"/>
    </source>
</evidence>
<feature type="compositionally biased region" description="Polar residues" evidence="5">
    <location>
        <begin position="42"/>
        <end position="96"/>
    </location>
</feature>
<dbReference type="SUPFAM" id="SSF90229">
    <property type="entry name" value="CCCH zinc finger"/>
    <property type="match status" value="1"/>
</dbReference>
<sequence length="1052" mass="114721">MAPSHVPSEHLPLQEQNIYTNPAFSNLPFTPSGDHFDAQWNNGQLNGLANSSQTWHHNSYMPQQQPQAYNSISQSYQNQGQGLRTASPYQYNQFGNHASMPNYGHPTNVDPSLGLDANAVRQQQQSPYAVALQNGQSQTQSSTVTPQALQRSLAVQHPRPTASPYQTLRTPPDSSTPQRSMHPATVQPKQNPEYKLPTTRKSGAFVFFDQSALAEVTNSTALNKFVTLGSETFHLPSNRTALPMYTPRQSVKDLRKAGADNKKLLAKKLPPKTLPSGKIIQKDISDSESYDDSDDSSDDTDDEEDEPSPLPASRPEGPQEATRYDIIKATWRPRRSQLSTEKTKGCLRDFWEICGTIQKRWRADAKALAEAEENKKVTELPELRNRVNGQKHLLLVALKTLLQYAHPDVLYNIGAVKAFVYCCYLFLANAVKVQDYNGELPSAMYEVLAGCTSTLSTELLEETKLLRALNMLKKKANDKHQKLINKIIEGAAASSKKAKVGSPPEVETTSEAKGAKRPAPSSRPTVPVPVTKKVKPNDSIAGGDRKLGTVATKSAATAASQLKRPGEKPSPTPAKARVTQIVNKPSTLFASLNAAGKKQTTNAAPVSSTKQAAKATTPAAKDKKPAAAATAKPAFSFAQTMAELMKPKAEEPAAPTKTEKQLPPETAEEKAKRLRKESRRHLRVTFKPEGSLVAVRYFDHEPEEDFGHDENMKRDAGDIGGEGRMFKQHKEMMDDDDDEPEVEYRSWMEPSLVDFSRVDIEERKRNYEPFGGGQCIPICPEKEANIQHERVTLIIHYAHPSDIPSSPREPLESQMSPSPSAPVTSFGPPPQVVLDRAPKSAPVPDVTKLLESLASLNPNIAQITAADQSTHPPAPVLTPPSTTNPTASFDLAAILGAITGGQAQGQTTAPAPSVTFPTNQPPAAAAPPIDINALMATFAPQATGFPPVPPLGGAAWPPLPAGFPLSQGFPAPQQDGGAAYQPPMQSQHNQHTRGGHKRQRDDGNDNEQVYNTNKKGKYNLASKRHKVIPCRFFSIGKCNKGDDCTYIHDLNM</sequence>
<evidence type="ECO:0000256" key="5">
    <source>
        <dbReference type="SAM" id="MobiDB-lite"/>
    </source>
</evidence>
<feature type="region of interest" description="Disordered" evidence="5">
    <location>
        <begin position="265"/>
        <end position="323"/>
    </location>
</feature>
<keyword evidence="3 4" id="KW-0862">Zinc</keyword>
<feature type="region of interest" description="Disordered" evidence="5">
    <location>
        <begin position="800"/>
        <end position="839"/>
    </location>
</feature>
<feature type="region of interest" description="Disordered" evidence="5">
    <location>
        <begin position="42"/>
        <end position="114"/>
    </location>
</feature>
<keyword evidence="2 4" id="KW-0863">Zinc-finger</keyword>
<keyword evidence="8" id="KW-1185">Reference proteome</keyword>
<feature type="compositionally biased region" description="Acidic residues" evidence="5">
    <location>
        <begin position="286"/>
        <end position="307"/>
    </location>
</feature>
<evidence type="ECO:0000256" key="1">
    <source>
        <dbReference type="ARBA" id="ARBA00022723"/>
    </source>
</evidence>
<feature type="region of interest" description="Disordered" evidence="5">
    <location>
        <begin position="598"/>
        <end position="631"/>
    </location>
</feature>
<dbReference type="OrthoDB" id="4347at2759"/>
<dbReference type="PANTHER" id="PTHR48125:SF12">
    <property type="entry name" value="AT HOOK TRANSCRIPTION FACTOR FAMILY-RELATED"/>
    <property type="match status" value="1"/>
</dbReference>
<evidence type="ECO:0000256" key="3">
    <source>
        <dbReference type="ARBA" id="ARBA00022833"/>
    </source>
</evidence>
<evidence type="ECO:0000256" key="2">
    <source>
        <dbReference type="ARBA" id="ARBA00022771"/>
    </source>
</evidence>
<feature type="compositionally biased region" description="Polar residues" evidence="5">
    <location>
        <begin position="163"/>
        <end position="179"/>
    </location>
</feature>
<dbReference type="GO" id="GO:0008270">
    <property type="term" value="F:zinc ion binding"/>
    <property type="evidence" value="ECO:0007669"/>
    <property type="project" value="UniProtKB-KW"/>
</dbReference>
<proteinExistence type="predicted"/>
<accession>A0A6A5TY97</accession>
<dbReference type="InterPro" id="IPR000571">
    <property type="entry name" value="Znf_CCCH"/>
</dbReference>
<feature type="region of interest" description="Disordered" evidence="5">
    <location>
        <begin position="495"/>
        <end position="575"/>
    </location>
</feature>
<dbReference type="InterPro" id="IPR036855">
    <property type="entry name" value="Znf_CCCH_sf"/>
</dbReference>
<feature type="compositionally biased region" description="Polar residues" evidence="5">
    <location>
        <begin position="813"/>
        <end position="823"/>
    </location>
</feature>
<feature type="region of interest" description="Disordered" evidence="5">
    <location>
        <begin position="962"/>
        <end position="1016"/>
    </location>
</feature>
<dbReference type="Gene3D" id="4.10.1000.10">
    <property type="entry name" value="Zinc finger, CCCH-type"/>
    <property type="match status" value="1"/>
</dbReference>
<reference evidence="7" key="1">
    <citation type="journal article" date="2020" name="Stud. Mycol.">
        <title>101 Dothideomycetes genomes: a test case for predicting lifestyles and emergence of pathogens.</title>
        <authorList>
            <person name="Haridas S."/>
            <person name="Albert R."/>
            <person name="Binder M."/>
            <person name="Bloem J."/>
            <person name="Labutti K."/>
            <person name="Salamov A."/>
            <person name="Andreopoulos B."/>
            <person name="Baker S."/>
            <person name="Barry K."/>
            <person name="Bills G."/>
            <person name="Bluhm B."/>
            <person name="Cannon C."/>
            <person name="Castanera R."/>
            <person name="Culley D."/>
            <person name="Daum C."/>
            <person name="Ezra D."/>
            <person name="Gonzalez J."/>
            <person name="Henrissat B."/>
            <person name="Kuo A."/>
            <person name="Liang C."/>
            <person name="Lipzen A."/>
            <person name="Lutzoni F."/>
            <person name="Magnuson J."/>
            <person name="Mondo S."/>
            <person name="Nolan M."/>
            <person name="Ohm R."/>
            <person name="Pangilinan J."/>
            <person name="Park H.-J."/>
            <person name="Ramirez L."/>
            <person name="Alfaro M."/>
            <person name="Sun H."/>
            <person name="Tritt A."/>
            <person name="Yoshinaga Y."/>
            <person name="Zwiers L.-H."/>
            <person name="Turgeon B."/>
            <person name="Goodwin S."/>
            <person name="Spatafora J."/>
            <person name="Crous P."/>
            <person name="Grigoriev I."/>
        </authorList>
    </citation>
    <scope>NUCLEOTIDE SEQUENCE</scope>
    <source>
        <strain evidence="7">CBS 675.92</strain>
    </source>
</reference>
<dbReference type="Proteomes" id="UP000800035">
    <property type="component" value="Unassembled WGS sequence"/>
</dbReference>
<dbReference type="Pfam" id="PF00642">
    <property type="entry name" value="zf-CCCH"/>
    <property type="match status" value="1"/>
</dbReference>
<keyword evidence="1 4" id="KW-0479">Metal-binding</keyword>
<feature type="compositionally biased region" description="Low complexity" evidence="5">
    <location>
        <begin position="136"/>
        <end position="145"/>
    </location>
</feature>
<organism evidence="7 8">
    <name type="scientific">Byssothecium circinans</name>
    <dbReference type="NCBI Taxonomy" id="147558"/>
    <lineage>
        <taxon>Eukaryota</taxon>
        <taxon>Fungi</taxon>
        <taxon>Dikarya</taxon>
        <taxon>Ascomycota</taxon>
        <taxon>Pezizomycotina</taxon>
        <taxon>Dothideomycetes</taxon>
        <taxon>Pleosporomycetidae</taxon>
        <taxon>Pleosporales</taxon>
        <taxon>Massarineae</taxon>
        <taxon>Massarinaceae</taxon>
        <taxon>Byssothecium</taxon>
    </lineage>
</organism>
<feature type="domain" description="C3H1-type" evidence="6">
    <location>
        <begin position="1024"/>
        <end position="1051"/>
    </location>
</feature>
<feature type="region of interest" description="Disordered" evidence="5">
    <location>
        <begin position="130"/>
        <end position="197"/>
    </location>
</feature>